<organism evidence="2 3">
    <name type="scientific">Tolypocladium ophioglossoides (strain CBS 100239)</name>
    <name type="common">Snaketongue truffleclub</name>
    <name type="synonym">Elaphocordyceps ophioglossoides</name>
    <dbReference type="NCBI Taxonomy" id="1163406"/>
    <lineage>
        <taxon>Eukaryota</taxon>
        <taxon>Fungi</taxon>
        <taxon>Dikarya</taxon>
        <taxon>Ascomycota</taxon>
        <taxon>Pezizomycotina</taxon>
        <taxon>Sordariomycetes</taxon>
        <taxon>Hypocreomycetidae</taxon>
        <taxon>Hypocreales</taxon>
        <taxon>Ophiocordycipitaceae</taxon>
        <taxon>Tolypocladium</taxon>
    </lineage>
</organism>
<keyword evidence="3" id="KW-1185">Reference proteome</keyword>
<dbReference type="AlphaFoldDB" id="A0A0L0NHR2"/>
<gene>
    <name evidence="2" type="ORF">TOPH_01684</name>
</gene>
<feature type="region of interest" description="Disordered" evidence="1">
    <location>
        <begin position="65"/>
        <end position="105"/>
    </location>
</feature>
<proteinExistence type="predicted"/>
<protein>
    <submittedName>
        <fullName evidence="2">Uncharacterized protein</fullName>
    </submittedName>
</protein>
<name>A0A0L0NHR2_TOLOC</name>
<accession>A0A0L0NHR2</accession>
<evidence type="ECO:0000256" key="1">
    <source>
        <dbReference type="SAM" id="MobiDB-lite"/>
    </source>
</evidence>
<reference evidence="2 3" key="1">
    <citation type="journal article" date="2015" name="BMC Genomics">
        <title>The genome of the truffle-parasite Tolypocladium ophioglossoides and the evolution of antifungal peptaibiotics.</title>
        <authorList>
            <person name="Quandt C.A."/>
            <person name="Bushley K.E."/>
            <person name="Spatafora J.W."/>
        </authorList>
    </citation>
    <scope>NUCLEOTIDE SEQUENCE [LARGE SCALE GENOMIC DNA]</scope>
    <source>
        <strain evidence="2 3">CBS 100239</strain>
    </source>
</reference>
<evidence type="ECO:0000313" key="3">
    <source>
        <dbReference type="Proteomes" id="UP000036947"/>
    </source>
</evidence>
<dbReference type="Proteomes" id="UP000036947">
    <property type="component" value="Unassembled WGS sequence"/>
</dbReference>
<feature type="compositionally biased region" description="Basic and acidic residues" evidence="1">
    <location>
        <begin position="76"/>
        <end position="88"/>
    </location>
</feature>
<sequence>MQHRRPANNSNRIFFGPPGLIWGPKRRLGPGEWWLCVSVTPLAGVDVAGVPIPSAIYCFLERPTAESGATPPRSAQPDHKQSTDKDAIKTSSLLPDSVALPPPVK</sequence>
<dbReference type="EMBL" id="LFRF01000003">
    <property type="protein sequence ID" value="KND93584.1"/>
    <property type="molecule type" value="Genomic_DNA"/>
</dbReference>
<comment type="caution">
    <text evidence="2">The sequence shown here is derived from an EMBL/GenBank/DDBJ whole genome shotgun (WGS) entry which is preliminary data.</text>
</comment>
<evidence type="ECO:0000313" key="2">
    <source>
        <dbReference type="EMBL" id="KND93584.1"/>
    </source>
</evidence>